<dbReference type="RefSeq" id="WP_209627280.1">
    <property type="nucleotide sequence ID" value="NZ_PRDG01000002.1"/>
</dbReference>
<evidence type="ECO:0000256" key="1">
    <source>
        <dbReference type="SAM" id="Phobius"/>
    </source>
</evidence>
<keyword evidence="1" id="KW-1133">Transmembrane helix</keyword>
<comment type="caution">
    <text evidence="2">The sequence shown here is derived from an EMBL/GenBank/DDBJ whole genome shotgun (WGS) entry which is preliminary data.</text>
</comment>
<evidence type="ECO:0000313" key="3">
    <source>
        <dbReference type="Proteomes" id="UP001519296"/>
    </source>
</evidence>
<evidence type="ECO:0000313" key="2">
    <source>
        <dbReference type="EMBL" id="MBP2622911.1"/>
    </source>
</evidence>
<proteinExistence type="predicted"/>
<feature type="transmembrane region" description="Helical" evidence="1">
    <location>
        <begin position="157"/>
        <end position="177"/>
    </location>
</feature>
<reference evidence="2 3" key="1">
    <citation type="submission" date="2018-02" db="EMBL/GenBank/DDBJ databases">
        <title>Draft genome sequence of Streptococcus oricebi CCUG 70868T type strain.</title>
        <authorList>
            <person name="Mendez V."/>
            <person name="Salva-Serra F."/>
            <person name="Jaen-Luchoro D."/>
            <person name="Gonzales-Siles L."/>
            <person name="Karlsson R."/>
            <person name="Engstrom-Jakobsson H."/>
            <person name="Busquets A."/>
            <person name="Gomila M."/>
            <person name="Pineiro-Iglesias B."/>
            <person name="Bennasar-Figueras A."/>
            <person name="Seeger M."/>
            <person name="Moore E."/>
        </authorList>
    </citation>
    <scope>NUCLEOTIDE SEQUENCE [LARGE SCALE GENOMIC DNA]</scope>
    <source>
        <strain evidence="2 3">CCUG 70868</strain>
    </source>
</reference>
<dbReference type="EMBL" id="PRDG01000002">
    <property type="protein sequence ID" value="MBP2622911.1"/>
    <property type="molecule type" value="Genomic_DNA"/>
</dbReference>
<protein>
    <submittedName>
        <fullName evidence="2">Uncharacterized protein</fullName>
    </submittedName>
</protein>
<keyword evidence="1" id="KW-0812">Transmembrane</keyword>
<sequence>MRQRREISFVEEYKLVTFLGILLGAIVTTCFLLWLAQNIGKSNLVPFIAFSGPMIGAYWARKLTGQKEVEEVEEVFGGSKFEPTPKSKFAPAKPDFSLFSLIISVVFSYLTIYFSEVIHYTLIIQAQYPGSDFMTVFLQLTTQILQLDWARVYLLEYWFYLSLLLVIAIIPILYYFWKFKRKQRRG</sequence>
<organism evidence="2 3">
    <name type="scientific">Streptococcus oricebi</name>
    <dbReference type="NCBI Taxonomy" id="1547447"/>
    <lineage>
        <taxon>Bacteria</taxon>
        <taxon>Bacillati</taxon>
        <taxon>Bacillota</taxon>
        <taxon>Bacilli</taxon>
        <taxon>Lactobacillales</taxon>
        <taxon>Streptococcaceae</taxon>
        <taxon>Streptococcus</taxon>
    </lineage>
</organism>
<feature type="transmembrane region" description="Helical" evidence="1">
    <location>
        <begin position="42"/>
        <end position="60"/>
    </location>
</feature>
<feature type="transmembrane region" description="Helical" evidence="1">
    <location>
        <begin position="12"/>
        <end position="36"/>
    </location>
</feature>
<dbReference type="Proteomes" id="UP001519296">
    <property type="component" value="Unassembled WGS sequence"/>
</dbReference>
<gene>
    <name evidence="2" type="ORF">C4K46_03050</name>
</gene>
<accession>A0ABS5B2J7</accession>
<keyword evidence="1" id="KW-0472">Membrane</keyword>
<keyword evidence="3" id="KW-1185">Reference proteome</keyword>
<feature type="transmembrane region" description="Helical" evidence="1">
    <location>
        <begin position="96"/>
        <end position="114"/>
    </location>
</feature>
<name>A0ABS5B2J7_9STRE</name>